<protein>
    <submittedName>
        <fullName evidence="2">Uncharacterized protein</fullName>
    </submittedName>
</protein>
<organism evidence="2 3">
    <name type="scientific">Povalibacter uvarum</name>
    <dbReference type="NCBI Taxonomy" id="732238"/>
    <lineage>
        <taxon>Bacteria</taxon>
        <taxon>Pseudomonadati</taxon>
        <taxon>Pseudomonadota</taxon>
        <taxon>Gammaproteobacteria</taxon>
        <taxon>Steroidobacterales</taxon>
        <taxon>Steroidobacteraceae</taxon>
        <taxon>Povalibacter</taxon>
    </lineage>
</organism>
<dbReference type="RefSeq" id="WP_184330627.1">
    <property type="nucleotide sequence ID" value="NZ_JACHHZ010000002.1"/>
</dbReference>
<dbReference type="AlphaFoldDB" id="A0A841HJC4"/>
<reference evidence="2 3" key="1">
    <citation type="submission" date="2020-08" db="EMBL/GenBank/DDBJ databases">
        <title>Genomic Encyclopedia of Type Strains, Phase IV (KMG-IV): sequencing the most valuable type-strain genomes for metagenomic binning, comparative biology and taxonomic classification.</title>
        <authorList>
            <person name="Goeker M."/>
        </authorList>
    </citation>
    <scope>NUCLEOTIDE SEQUENCE [LARGE SCALE GENOMIC DNA]</scope>
    <source>
        <strain evidence="2 3">DSM 26723</strain>
    </source>
</reference>
<evidence type="ECO:0000256" key="1">
    <source>
        <dbReference type="SAM" id="MobiDB-lite"/>
    </source>
</evidence>
<name>A0A841HJC4_9GAMM</name>
<evidence type="ECO:0000313" key="3">
    <source>
        <dbReference type="Proteomes" id="UP000588068"/>
    </source>
</evidence>
<evidence type="ECO:0000313" key="2">
    <source>
        <dbReference type="EMBL" id="MBB6092823.1"/>
    </source>
</evidence>
<feature type="region of interest" description="Disordered" evidence="1">
    <location>
        <begin position="52"/>
        <end position="76"/>
    </location>
</feature>
<comment type="caution">
    <text evidence="2">The sequence shown here is derived from an EMBL/GenBank/DDBJ whole genome shotgun (WGS) entry which is preliminary data.</text>
</comment>
<sequence length="76" mass="8557">MRKPEQIDRLGALALLMVPALALSAEPEPLDEAFLDYLAELEDEDDDWTWFAQDDDDEAETKKTAAKPAPEKKVKP</sequence>
<dbReference type="EMBL" id="JACHHZ010000002">
    <property type="protein sequence ID" value="MBB6092823.1"/>
    <property type="molecule type" value="Genomic_DNA"/>
</dbReference>
<accession>A0A841HJC4</accession>
<gene>
    <name evidence="2" type="ORF">HNQ60_001701</name>
</gene>
<dbReference type="Proteomes" id="UP000588068">
    <property type="component" value="Unassembled WGS sequence"/>
</dbReference>
<proteinExistence type="predicted"/>
<keyword evidence="3" id="KW-1185">Reference proteome</keyword>